<comment type="caution">
    <text evidence="2">The sequence shown here is derived from an EMBL/GenBank/DDBJ whole genome shotgun (WGS) entry which is preliminary data.</text>
</comment>
<protein>
    <recommendedName>
        <fullName evidence="4">Lipoprotein</fullName>
    </recommendedName>
</protein>
<evidence type="ECO:0000313" key="3">
    <source>
        <dbReference type="Proteomes" id="UP000035932"/>
    </source>
</evidence>
<gene>
    <name evidence="2" type="ORF">ACS04_10135</name>
</gene>
<dbReference type="EMBL" id="LFML01000037">
    <property type="protein sequence ID" value="KMO97971.1"/>
    <property type="molecule type" value="Genomic_DNA"/>
</dbReference>
<dbReference type="PROSITE" id="PS51257">
    <property type="entry name" value="PROKAR_LIPOPROTEIN"/>
    <property type="match status" value="1"/>
</dbReference>
<feature type="chain" id="PRO_5038639041" description="Lipoprotein" evidence="1">
    <location>
        <begin position="21"/>
        <end position="183"/>
    </location>
</feature>
<organism evidence="2 3">
    <name type="scientific">Streptomyces roseus</name>
    <dbReference type="NCBI Taxonomy" id="66430"/>
    <lineage>
        <taxon>Bacteria</taxon>
        <taxon>Bacillati</taxon>
        <taxon>Actinomycetota</taxon>
        <taxon>Actinomycetes</taxon>
        <taxon>Kitasatosporales</taxon>
        <taxon>Streptomycetaceae</taxon>
        <taxon>Streptomyces</taxon>
    </lineage>
</organism>
<evidence type="ECO:0008006" key="4">
    <source>
        <dbReference type="Google" id="ProtNLM"/>
    </source>
</evidence>
<evidence type="ECO:0000256" key="1">
    <source>
        <dbReference type="SAM" id="SignalP"/>
    </source>
</evidence>
<evidence type="ECO:0000313" key="2">
    <source>
        <dbReference type="EMBL" id="KMO97971.1"/>
    </source>
</evidence>
<reference evidence="2 3" key="1">
    <citation type="submission" date="2015-06" db="EMBL/GenBank/DDBJ databases">
        <title>Recapitulation of the evolution of biosynthetic gene clusters reveals hidden chemical diversity on bacterial genomes.</title>
        <authorList>
            <person name="Cruz-Morales P."/>
            <person name="Martinez-Guerrero C."/>
            <person name="Morales-Escalante M.A."/>
            <person name="Yanez-Guerra L.A."/>
            <person name="Kopp J.F."/>
            <person name="Feldmann J."/>
            <person name="Ramos-Aboites H.E."/>
            <person name="Barona-Gomez F."/>
        </authorList>
    </citation>
    <scope>NUCLEOTIDE SEQUENCE [LARGE SCALE GENOMIC DNA]</scope>
    <source>
        <strain evidence="2 3">ATCC 31245</strain>
    </source>
</reference>
<keyword evidence="1" id="KW-0732">Signal</keyword>
<dbReference type="STRING" id="66430.ACS04_10135"/>
<dbReference type="RefSeq" id="WP_048476213.1">
    <property type="nucleotide sequence ID" value="NZ_JBIRUD010000004.1"/>
</dbReference>
<feature type="signal peptide" evidence="1">
    <location>
        <begin position="1"/>
        <end position="20"/>
    </location>
</feature>
<sequence length="183" mass="19685">MRTRRSTFVLAAAAVAITQAVLTGCSKGTETAASKLPERTCFDVFDRSDLGPLVGNGEQVNVSGPADMQLTAVRRGATCSVDVDGKDRFLASATRQPLEQSFFWNAQLIKPPADPLPLGDKGIVYDTGARVLLVCKGSQDSFQVELSLSGSTDQVEKGESRPLFTRLMKKFVEAGRQQTRCGV</sequence>
<dbReference type="PATRIC" id="fig|66430.4.peg.4410"/>
<dbReference type="AlphaFoldDB" id="A0A0J7ALE0"/>
<dbReference type="OrthoDB" id="4230833at2"/>
<accession>A0A0J7ALE0</accession>
<keyword evidence="3" id="KW-1185">Reference proteome</keyword>
<dbReference type="Proteomes" id="UP000035932">
    <property type="component" value="Unassembled WGS sequence"/>
</dbReference>
<proteinExistence type="predicted"/>
<name>A0A0J7ALE0_9ACTN</name>